<gene>
    <name evidence="1" type="ORF">KSF_038510</name>
</gene>
<keyword evidence="2" id="KW-1185">Reference proteome</keyword>
<dbReference type="EMBL" id="BNJK01000001">
    <property type="protein sequence ID" value="GHO93803.1"/>
    <property type="molecule type" value="Genomic_DNA"/>
</dbReference>
<proteinExistence type="predicted"/>
<accession>A0A8J3N2Y7</accession>
<name>A0A8J3N2Y7_9CHLR</name>
<dbReference type="RefSeq" id="WP_220204573.1">
    <property type="nucleotide sequence ID" value="NZ_BNJK01000001.1"/>
</dbReference>
<sequence length="143" mass="16222">MRLTRQARIFAKQVQVDLLALSDRDLFQIVHLWISGEPLASSSQAQAAARSALGYTLGSGECLTLLKNNRAEYEERANTHWLAPAPHHLRNLLEQMNLQSFAAIVLPLAFNAHHSLHPEWGEEGTFHAHLADYLRRVRRESHV</sequence>
<evidence type="ECO:0000313" key="2">
    <source>
        <dbReference type="Proteomes" id="UP000597444"/>
    </source>
</evidence>
<dbReference type="Proteomes" id="UP000597444">
    <property type="component" value="Unassembled WGS sequence"/>
</dbReference>
<comment type="caution">
    <text evidence="1">The sequence shown here is derived from an EMBL/GenBank/DDBJ whole genome shotgun (WGS) entry which is preliminary data.</text>
</comment>
<evidence type="ECO:0000313" key="1">
    <source>
        <dbReference type="EMBL" id="GHO93803.1"/>
    </source>
</evidence>
<protein>
    <submittedName>
        <fullName evidence="1">Uncharacterized protein</fullName>
    </submittedName>
</protein>
<dbReference type="AlphaFoldDB" id="A0A8J3N2Y7"/>
<reference evidence="1" key="1">
    <citation type="submission" date="2020-10" db="EMBL/GenBank/DDBJ databases">
        <title>Taxonomic study of unclassified bacteria belonging to the class Ktedonobacteria.</title>
        <authorList>
            <person name="Yabe S."/>
            <person name="Wang C.M."/>
            <person name="Zheng Y."/>
            <person name="Sakai Y."/>
            <person name="Cavaletti L."/>
            <person name="Monciardini P."/>
            <person name="Donadio S."/>
        </authorList>
    </citation>
    <scope>NUCLEOTIDE SEQUENCE</scope>
    <source>
        <strain evidence="1">ID150040</strain>
    </source>
</reference>
<organism evidence="1 2">
    <name type="scientific">Reticulibacter mediterranei</name>
    <dbReference type="NCBI Taxonomy" id="2778369"/>
    <lineage>
        <taxon>Bacteria</taxon>
        <taxon>Bacillati</taxon>
        <taxon>Chloroflexota</taxon>
        <taxon>Ktedonobacteria</taxon>
        <taxon>Ktedonobacterales</taxon>
        <taxon>Reticulibacteraceae</taxon>
        <taxon>Reticulibacter</taxon>
    </lineage>
</organism>